<reference evidence="1" key="1">
    <citation type="submission" date="2023-01" db="EMBL/GenBank/DDBJ databases">
        <title>Genomic dissection of endemic carbapenem resistance: metallo-beta-lactamase gene dissemination through clonal, plasmid and integron transfer pathways.</title>
        <authorList>
            <person name="Macesic N."/>
        </authorList>
    </citation>
    <scope>NUCLEOTIDE SEQUENCE</scope>
    <source>
        <strain evidence="1">CPO382</strain>
    </source>
</reference>
<dbReference type="Proteomes" id="UP001174748">
    <property type="component" value="Unassembled WGS sequence"/>
</dbReference>
<keyword evidence="2" id="KW-1185">Reference proteome</keyword>
<sequence>MSSMTELKRDFDEAASKGQQAIEDLFKSWGMVRITRPKAKRKNT</sequence>
<comment type="caution">
    <text evidence="1">The sequence shown here is derived from an EMBL/GenBank/DDBJ whole genome shotgun (WGS) entry which is preliminary data.</text>
</comment>
<protein>
    <submittedName>
        <fullName evidence="1">Uncharacterized protein</fullName>
    </submittedName>
</protein>
<gene>
    <name evidence="1" type="ORF">P9921_00670</name>
</gene>
<dbReference type="RefSeq" id="WP_285097885.1">
    <property type="nucleotide sequence ID" value="NZ_JARTOI010000001.1"/>
</dbReference>
<accession>A0ABT7G664</accession>
<evidence type="ECO:0000313" key="1">
    <source>
        <dbReference type="EMBL" id="MDK5169003.1"/>
    </source>
</evidence>
<evidence type="ECO:0000313" key="2">
    <source>
        <dbReference type="Proteomes" id="UP001174748"/>
    </source>
</evidence>
<organism evidence="1 2">
    <name type="scientific">Serratia nevei</name>
    <dbReference type="NCBI Taxonomy" id="2703794"/>
    <lineage>
        <taxon>Bacteria</taxon>
        <taxon>Pseudomonadati</taxon>
        <taxon>Pseudomonadota</taxon>
        <taxon>Gammaproteobacteria</taxon>
        <taxon>Enterobacterales</taxon>
        <taxon>Yersiniaceae</taxon>
        <taxon>Serratia</taxon>
    </lineage>
</organism>
<dbReference type="EMBL" id="JARTOI010000001">
    <property type="protein sequence ID" value="MDK5169003.1"/>
    <property type="molecule type" value="Genomic_DNA"/>
</dbReference>
<proteinExistence type="predicted"/>
<name>A0ABT7G664_9GAMM</name>